<sequence length="176" mass="19353">MLQIDNFATWYKSPKLSQALIRACGAQRKGEFSYKLRASTQTDTHTHLAFQHTSAAMCEAQQLQAAGMSASGLLPRRGTLPAGFCATHGPGLKDGLLRCSPTGLSVYVFMFKMLYVLAETCSPSGYLDPVGSHIALQYHYSCHSYLQAHTLAGTLTHTCYDHSSHPYREKSFTQSL</sequence>
<proteinExistence type="predicted"/>
<gene>
    <name evidence="1" type="ORF">XENOCAPTIV_029087</name>
</gene>
<evidence type="ECO:0000313" key="1">
    <source>
        <dbReference type="EMBL" id="MEQ2200423.1"/>
    </source>
</evidence>
<dbReference type="Proteomes" id="UP001434883">
    <property type="component" value="Unassembled WGS sequence"/>
</dbReference>
<evidence type="ECO:0000313" key="2">
    <source>
        <dbReference type="Proteomes" id="UP001434883"/>
    </source>
</evidence>
<name>A0ABV0QY42_9TELE</name>
<protein>
    <submittedName>
        <fullName evidence="1">Uncharacterized protein</fullName>
    </submittedName>
</protein>
<keyword evidence="2" id="KW-1185">Reference proteome</keyword>
<reference evidence="1 2" key="1">
    <citation type="submission" date="2021-06" db="EMBL/GenBank/DDBJ databases">
        <authorList>
            <person name="Palmer J.M."/>
        </authorList>
    </citation>
    <scope>NUCLEOTIDE SEQUENCE [LARGE SCALE GENOMIC DNA]</scope>
    <source>
        <strain evidence="1 2">XC_2019</strain>
        <tissue evidence="1">Muscle</tissue>
    </source>
</reference>
<dbReference type="EMBL" id="JAHRIN010026032">
    <property type="protein sequence ID" value="MEQ2200423.1"/>
    <property type="molecule type" value="Genomic_DNA"/>
</dbReference>
<organism evidence="1 2">
    <name type="scientific">Xenoophorus captivus</name>
    <dbReference type="NCBI Taxonomy" id="1517983"/>
    <lineage>
        <taxon>Eukaryota</taxon>
        <taxon>Metazoa</taxon>
        <taxon>Chordata</taxon>
        <taxon>Craniata</taxon>
        <taxon>Vertebrata</taxon>
        <taxon>Euteleostomi</taxon>
        <taxon>Actinopterygii</taxon>
        <taxon>Neopterygii</taxon>
        <taxon>Teleostei</taxon>
        <taxon>Neoteleostei</taxon>
        <taxon>Acanthomorphata</taxon>
        <taxon>Ovalentaria</taxon>
        <taxon>Atherinomorphae</taxon>
        <taxon>Cyprinodontiformes</taxon>
        <taxon>Goodeidae</taxon>
        <taxon>Xenoophorus</taxon>
    </lineage>
</organism>
<comment type="caution">
    <text evidence="1">The sequence shown here is derived from an EMBL/GenBank/DDBJ whole genome shotgun (WGS) entry which is preliminary data.</text>
</comment>
<accession>A0ABV0QY42</accession>